<gene>
    <name evidence="1" type="ORF">LCGC14_2514300</name>
</gene>
<dbReference type="AlphaFoldDB" id="A0A0F9AYQ8"/>
<organism evidence="1">
    <name type="scientific">marine sediment metagenome</name>
    <dbReference type="NCBI Taxonomy" id="412755"/>
    <lineage>
        <taxon>unclassified sequences</taxon>
        <taxon>metagenomes</taxon>
        <taxon>ecological metagenomes</taxon>
    </lineage>
</organism>
<reference evidence="1" key="1">
    <citation type="journal article" date="2015" name="Nature">
        <title>Complex archaea that bridge the gap between prokaryotes and eukaryotes.</title>
        <authorList>
            <person name="Spang A."/>
            <person name="Saw J.H."/>
            <person name="Jorgensen S.L."/>
            <person name="Zaremba-Niedzwiedzka K."/>
            <person name="Martijn J."/>
            <person name="Lind A.E."/>
            <person name="van Eijk R."/>
            <person name="Schleper C."/>
            <person name="Guy L."/>
            <person name="Ettema T.J."/>
        </authorList>
    </citation>
    <scope>NUCLEOTIDE SEQUENCE</scope>
</reference>
<dbReference type="EMBL" id="LAZR01040405">
    <property type="protein sequence ID" value="KKL14570.1"/>
    <property type="molecule type" value="Genomic_DNA"/>
</dbReference>
<evidence type="ECO:0000313" key="1">
    <source>
        <dbReference type="EMBL" id="KKL14570.1"/>
    </source>
</evidence>
<proteinExistence type="predicted"/>
<comment type="caution">
    <text evidence="1">The sequence shown here is derived from an EMBL/GenBank/DDBJ whole genome shotgun (WGS) entry which is preliminary data.</text>
</comment>
<sequence>MSRIEDQDILRAVEQLGKVHPTSTATDDAIQRVREALKMDQRAKNSRIRRSIIMKIA</sequence>
<accession>A0A0F9AYQ8</accession>
<name>A0A0F9AYQ8_9ZZZZ</name>
<feature type="non-terminal residue" evidence="1">
    <location>
        <position position="57"/>
    </location>
</feature>
<protein>
    <submittedName>
        <fullName evidence="1">Uncharacterized protein</fullName>
    </submittedName>
</protein>